<proteinExistence type="predicted"/>
<feature type="domain" description="LiaI-LiaF-like transmembrane region" evidence="2">
    <location>
        <begin position="7"/>
        <end position="49"/>
    </location>
</feature>
<sequence length="302" mass="33632">MKGKVSTGIWFIFFGIIALLHNFDVINFNFWALIPYWPLLIIAIGANLIFQNRPHGIFILSVINICLCIFLGYKGMTSTERFNFGNHVTYRTAEDTLGTAPVVEAAFLPGTERATLEFNVGASTISIDSTAPRQLLKAYTKNGNVGLKLEHNGDSLHPRLELHSAIKQQNNQQNNIQLALHRSPLWDLTINMGAASFIGDFTKHSIEKIEINAGAASLKLTFDMPHVAESNIEINTAASSCEINIPKDAACRLEMESILTSKKFEGFHKKDDVQQTDNYDTAEKKYIIKITGAANSLKINRY</sequence>
<comment type="caution">
    <text evidence="3">The sequence shown here is derived from an EMBL/GenBank/DDBJ whole genome shotgun (WGS) entry which is preliminary data.</text>
</comment>
<reference evidence="3 4" key="1">
    <citation type="submission" date="2021-01" db="EMBL/GenBank/DDBJ databases">
        <title>C459-1 draft genome sequence.</title>
        <authorList>
            <person name="Zhang X.-F."/>
        </authorList>
    </citation>
    <scope>NUCLEOTIDE SEQUENCE [LARGE SCALE GENOMIC DNA]</scope>
    <source>
        <strain evidence="4">C459-1</strain>
    </source>
</reference>
<dbReference type="RefSeq" id="WP_202101885.1">
    <property type="nucleotide sequence ID" value="NZ_JAERTY010000002.1"/>
</dbReference>
<dbReference type="InterPro" id="IPR043726">
    <property type="entry name" value="LiaI-LiaF-like_TM1"/>
</dbReference>
<evidence type="ECO:0000256" key="1">
    <source>
        <dbReference type="SAM" id="Phobius"/>
    </source>
</evidence>
<organism evidence="3 4">
    <name type="scientific">Sphingobacterium faecale</name>
    <dbReference type="NCBI Taxonomy" id="2803775"/>
    <lineage>
        <taxon>Bacteria</taxon>
        <taxon>Pseudomonadati</taxon>
        <taxon>Bacteroidota</taxon>
        <taxon>Sphingobacteriia</taxon>
        <taxon>Sphingobacteriales</taxon>
        <taxon>Sphingobacteriaceae</taxon>
        <taxon>Sphingobacterium</taxon>
    </lineage>
</organism>
<evidence type="ECO:0000259" key="2">
    <source>
        <dbReference type="Pfam" id="PF18917"/>
    </source>
</evidence>
<feature type="transmembrane region" description="Helical" evidence="1">
    <location>
        <begin position="56"/>
        <end position="73"/>
    </location>
</feature>
<name>A0ABS1R238_9SPHI</name>
<dbReference type="EMBL" id="JAERTY010000002">
    <property type="protein sequence ID" value="MBL1408112.1"/>
    <property type="molecule type" value="Genomic_DNA"/>
</dbReference>
<dbReference type="Pfam" id="PF18917">
    <property type="entry name" value="LiaI-LiaF-like_TM1"/>
    <property type="match status" value="1"/>
</dbReference>
<protein>
    <recommendedName>
        <fullName evidence="2">LiaI-LiaF-like transmembrane region domain-containing protein</fullName>
    </recommendedName>
</protein>
<keyword evidence="1" id="KW-0812">Transmembrane</keyword>
<keyword evidence="4" id="KW-1185">Reference proteome</keyword>
<feature type="transmembrane region" description="Helical" evidence="1">
    <location>
        <begin position="30"/>
        <end position="50"/>
    </location>
</feature>
<evidence type="ECO:0000313" key="4">
    <source>
        <dbReference type="Proteomes" id="UP000625283"/>
    </source>
</evidence>
<keyword evidence="1" id="KW-1133">Transmembrane helix</keyword>
<dbReference type="Proteomes" id="UP000625283">
    <property type="component" value="Unassembled WGS sequence"/>
</dbReference>
<gene>
    <name evidence="3" type="ORF">JKG61_05055</name>
</gene>
<feature type="transmembrane region" description="Helical" evidence="1">
    <location>
        <begin position="6"/>
        <end position="23"/>
    </location>
</feature>
<evidence type="ECO:0000313" key="3">
    <source>
        <dbReference type="EMBL" id="MBL1408112.1"/>
    </source>
</evidence>
<keyword evidence="1" id="KW-0472">Membrane</keyword>
<accession>A0ABS1R238</accession>